<feature type="non-terminal residue" evidence="1">
    <location>
        <position position="262"/>
    </location>
</feature>
<name>A0A382DVB2_9ZZZZ</name>
<accession>A0A382DVB2</accession>
<proteinExistence type="predicted"/>
<dbReference type="AlphaFoldDB" id="A0A382DVB2"/>
<evidence type="ECO:0000313" key="1">
    <source>
        <dbReference type="EMBL" id="SVB41874.1"/>
    </source>
</evidence>
<protein>
    <recommendedName>
        <fullName evidence="2">Prolyl 4-hydroxylase alpha subunit Fe(2+) 2OG dioxygenase domain-containing protein</fullName>
    </recommendedName>
</protein>
<evidence type="ECO:0008006" key="2">
    <source>
        <dbReference type="Google" id="ProtNLM"/>
    </source>
</evidence>
<dbReference type="EMBL" id="UINC01041090">
    <property type="protein sequence ID" value="SVB41874.1"/>
    <property type="molecule type" value="Genomic_DNA"/>
</dbReference>
<gene>
    <name evidence="1" type="ORF">METZ01_LOCUS194728</name>
</gene>
<dbReference type="Gene3D" id="2.60.120.620">
    <property type="entry name" value="q2cbj1_9rhob like domain"/>
    <property type="match status" value="1"/>
</dbReference>
<sequence length="262" mass="30247">MLENLNQDTQEENLTSTTQRIDKKATYEDIKNNIYVIDDIVPTWLHKAAKEKILHYPLKFGHRGLGPYQGYQFWSEQWGDSVNTDPQEAPWELWAIWLVLKENRKLITPTVGNLQLNQIQINLTTKKHSGGLHVDIQEDAPAYTMVYFLQGDTGMEFWSNNPEHLNPKLAKLSHGVTKGTVTEAEYDAELQRTKEMANKDGGLRTKDLTWYEDDFKNHPGEMSSYKCHSVPWKEGRMVIFPSKYIHQGLPIKETSPRVTIGF</sequence>
<organism evidence="1">
    <name type="scientific">marine metagenome</name>
    <dbReference type="NCBI Taxonomy" id="408172"/>
    <lineage>
        <taxon>unclassified sequences</taxon>
        <taxon>metagenomes</taxon>
        <taxon>ecological metagenomes</taxon>
    </lineage>
</organism>
<reference evidence="1" key="1">
    <citation type="submission" date="2018-05" db="EMBL/GenBank/DDBJ databases">
        <authorList>
            <person name="Lanie J.A."/>
            <person name="Ng W.-L."/>
            <person name="Kazmierczak K.M."/>
            <person name="Andrzejewski T.M."/>
            <person name="Davidsen T.M."/>
            <person name="Wayne K.J."/>
            <person name="Tettelin H."/>
            <person name="Glass J.I."/>
            <person name="Rusch D."/>
            <person name="Podicherti R."/>
            <person name="Tsui H.-C.T."/>
            <person name="Winkler M.E."/>
        </authorList>
    </citation>
    <scope>NUCLEOTIDE SEQUENCE</scope>
</reference>